<evidence type="ECO:0000259" key="3">
    <source>
        <dbReference type="SMART" id="SM00131"/>
    </source>
</evidence>
<reference evidence="4" key="1">
    <citation type="submission" date="2025-05" db="UniProtKB">
        <authorList>
            <consortium name="EnsemblMetazoa"/>
        </authorList>
    </citation>
    <scope>IDENTIFICATION</scope>
</reference>
<accession>A0ABM5KDX2</accession>
<dbReference type="InterPro" id="IPR036880">
    <property type="entry name" value="Kunitz_BPTI_sf"/>
</dbReference>
<protein>
    <recommendedName>
        <fullName evidence="3">BPTI/Kunitz inhibitor domain-containing protein</fullName>
    </recommendedName>
</protein>
<feature type="region of interest" description="Disordered" evidence="1">
    <location>
        <begin position="59"/>
        <end position="89"/>
    </location>
</feature>
<dbReference type="EnsemblMetazoa" id="XM_050652427.1">
    <property type="protein sequence ID" value="XP_050508384.1"/>
    <property type="gene ID" value="LOC126885703"/>
</dbReference>
<evidence type="ECO:0000256" key="1">
    <source>
        <dbReference type="SAM" id="MobiDB-lite"/>
    </source>
</evidence>
<dbReference type="SUPFAM" id="SSF57362">
    <property type="entry name" value="BPTI-like"/>
    <property type="match status" value="1"/>
</dbReference>
<dbReference type="GeneID" id="126885703"/>
<dbReference type="Proteomes" id="UP001652700">
    <property type="component" value="Unplaced"/>
</dbReference>
<dbReference type="Gene3D" id="4.10.410.10">
    <property type="entry name" value="Pancreatic trypsin inhibitor Kunitz domain"/>
    <property type="match status" value="1"/>
</dbReference>
<feature type="domain" description="BPTI/Kunitz inhibitor" evidence="3">
    <location>
        <begin position="41"/>
        <end position="138"/>
    </location>
</feature>
<sequence length="143" mass="16169">MKLLFTLLYLAVLTARVHLTDVGKTEGKFALSDCIPPVDTGVCKGPKQRAFKEFTPKERASKEVIPKERASKEGTPKKVTPKEVTPKEVNPKEGEIHVWRYNVSSRTCVEDYGGCQATNNNNFQTFEECITVAEPICRRLYYL</sequence>
<keyword evidence="2" id="KW-0732">Signal</keyword>
<evidence type="ECO:0000256" key="2">
    <source>
        <dbReference type="SAM" id="SignalP"/>
    </source>
</evidence>
<keyword evidence="5" id="KW-1185">Reference proteome</keyword>
<name>A0ABM5KDX2_DIAVI</name>
<evidence type="ECO:0000313" key="5">
    <source>
        <dbReference type="Proteomes" id="UP001652700"/>
    </source>
</evidence>
<dbReference type="SMART" id="SM00131">
    <property type="entry name" value="KU"/>
    <property type="match status" value="1"/>
</dbReference>
<proteinExistence type="predicted"/>
<dbReference type="RefSeq" id="XP_050508384.1">
    <property type="nucleotide sequence ID" value="XM_050652427.1"/>
</dbReference>
<feature type="chain" id="PRO_5047281370" description="BPTI/Kunitz inhibitor domain-containing protein" evidence="2">
    <location>
        <begin position="20"/>
        <end position="143"/>
    </location>
</feature>
<dbReference type="Pfam" id="PF00014">
    <property type="entry name" value="Kunitz_BPTI"/>
    <property type="match status" value="1"/>
</dbReference>
<organism evidence="4 5">
    <name type="scientific">Diabrotica virgifera virgifera</name>
    <name type="common">western corn rootworm</name>
    <dbReference type="NCBI Taxonomy" id="50390"/>
    <lineage>
        <taxon>Eukaryota</taxon>
        <taxon>Metazoa</taxon>
        <taxon>Ecdysozoa</taxon>
        <taxon>Arthropoda</taxon>
        <taxon>Hexapoda</taxon>
        <taxon>Insecta</taxon>
        <taxon>Pterygota</taxon>
        <taxon>Neoptera</taxon>
        <taxon>Endopterygota</taxon>
        <taxon>Coleoptera</taxon>
        <taxon>Polyphaga</taxon>
        <taxon>Cucujiformia</taxon>
        <taxon>Chrysomeloidea</taxon>
        <taxon>Chrysomelidae</taxon>
        <taxon>Galerucinae</taxon>
        <taxon>Diabroticina</taxon>
        <taxon>Diabroticites</taxon>
        <taxon>Diabrotica</taxon>
    </lineage>
</organism>
<evidence type="ECO:0000313" key="4">
    <source>
        <dbReference type="EnsemblMetazoa" id="XP_050508384.1"/>
    </source>
</evidence>
<dbReference type="InterPro" id="IPR002223">
    <property type="entry name" value="Kunitz_BPTI"/>
</dbReference>
<feature type="signal peptide" evidence="2">
    <location>
        <begin position="1"/>
        <end position="19"/>
    </location>
</feature>